<keyword evidence="2" id="KW-0472">Membrane</keyword>
<dbReference type="EMBL" id="LJGT01000038">
    <property type="protein sequence ID" value="OEU90095.1"/>
    <property type="molecule type" value="Genomic_DNA"/>
</dbReference>
<reference evidence="3 4" key="1">
    <citation type="journal article" date="2016" name="Front. Microbiol.">
        <title>Comparative Genomics Analysis of Streptomyces Species Reveals Their Adaptation to the Marine Environment and Their Diversity at the Genomic Level.</title>
        <authorList>
            <person name="Tian X."/>
            <person name="Zhang Z."/>
            <person name="Yang T."/>
            <person name="Chen M."/>
            <person name="Li J."/>
            <person name="Chen F."/>
            <person name="Yang J."/>
            <person name="Li W."/>
            <person name="Zhang B."/>
            <person name="Zhang Z."/>
            <person name="Wu J."/>
            <person name="Zhang C."/>
            <person name="Long L."/>
            <person name="Xiao J."/>
        </authorList>
    </citation>
    <scope>NUCLEOTIDE SEQUENCE [LARGE SCALE GENOMIC DNA]</scope>
    <source>
        <strain evidence="3 4">SCSIO 10390</strain>
    </source>
</reference>
<dbReference type="Proteomes" id="UP000176087">
    <property type="component" value="Unassembled WGS sequence"/>
</dbReference>
<dbReference type="OrthoDB" id="4350688at2"/>
<keyword evidence="2" id="KW-1133">Transmembrane helix</keyword>
<evidence type="ECO:0000256" key="1">
    <source>
        <dbReference type="SAM" id="MobiDB-lite"/>
    </source>
</evidence>
<dbReference type="STRING" id="933944.AN215_10990"/>
<feature type="region of interest" description="Disordered" evidence="1">
    <location>
        <begin position="35"/>
        <end position="57"/>
    </location>
</feature>
<dbReference type="InterPro" id="IPR023393">
    <property type="entry name" value="START-like_dom_sf"/>
</dbReference>
<name>A0A1E7JPC4_9ACTN</name>
<organism evidence="3 4">
    <name type="scientific">Streptomyces abyssalis</name>
    <dbReference type="NCBI Taxonomy" id="933944"/>
    <lineage>
        <taxon>Bacteria</taxon>
        <taxon>Bacillati</taxon>
        <taxon>Actinomycetota</taxon>
        <taxon>Actinomycetes</taxon>
        <taxon>Kitasatosporales</taxon>
        <taxon>Streptomycetaceae</taxon>
        <taxon>Streptomyces</taxon>
    </lineage>
</organism>
<feature type="region of interest" description="Disordered" evidence="1">
    <location>
        <begin position="154"/>
        <end position="381"/>
    </location>
</feature>
<dbReference type="SUPFAM" id="SSF55961">
    <property type="entry name" value="Bet v1-like"/>
    <property type="match status" value="1"/>
</dbReference>
<proteinExistence type="predicted"/>
<comment type="caution">
    <text evidence="3">The sequence shown here is derived from an EMBL/GenBank/DDBJ whole genome shotgun (WGS) entry which is preliminary data.</text>
</comment>
<sequence>MEHEVNVPFSVGSVRAALAEPERVARCVPGLQLDSAGGAGSAGSTNAKGTGGTTEGRLRVRVGGSTITYRGSLTVTSRGEEFTVKGTGTEARGTGSVRLNLTVVPRRSKEGEGTRLVCTGTVKGDGRINDVEQKAAATAGQRLLERFGKALADSIQENPPGTLDAPEAPAAEPATAGPVGGIGEPGDNDRVIPGIPGPDNRESQTSAPQTGAAKDQAAKAEAKPADKAKPAAKAEDKAKPADKAKPQDKAAGPEADRAKGGKKTGDGAGESKAKAKDKAEDEGKAKPADKPKPQPEPKDEPEDHKDKAEPKDEPTPDERPSGREGVFGTEVPPPSLDPLHDDEPLDEAEVEAAAEAEAAHARRTMIGRSAEEVDHAPPRGRYAPVPLPEPIANSAALRWVAPAAAAVVAGAVVIGRALRRRR</sequence>
<feature type="transmembrane region" description="Helical" evidence="2">
    <location>
        <begin position="399"/>
        <end position="418"/>
    </location>
</feature>
<dbReference type="PANTHER" id="PTHR38588">
    <property type="entry name" value="BLL0334 PROTEIN"/>
    <property type="match status" value="1"/>
</dbReference>
<dbReference type="InterPro" id="IPR010419">
    <property type="entry name" value="CO_DH_gsu"/>
</dbReference>
<gene>
    <name evidence="3" type="ORF">AN215_10990</name>
</gene>
<evidence type="ECO:0000256" key="2">
    <source>
        <dbReference type="SAM" id="Phobius"/>
    </source>
</evidence>
<feature type="compositionally biased region" description="Basic and acidic residues" evidence="1">
    <location>
        <begin position="254"/>
        <end position="322"/>
    </location>
</feature>
<evidence type="ECO:0000313" key="4">
    <source>
        <dbReference type="Proteomes" id="UP000176087"/>
    </source>
</evidence>
<evidence type="ECO:0000313" key="3">
    <source>
        <dbReference type="EMBL" id="OEU90095.1"/>
    </source>
</evidence>
<feature type="compositionally biased region" description="Basic and acidic residues" evidence="1">
    <location>
        <begin position="216"/>
        <end position="248"/>
    </location>
</feature>
<keyword evidence="4" id="KW-1185">Reference proteome</keyword>
<protein>
    <recommendedName>
        <fullName evidence="5">Carbon monoxide dehydrogenase</fullName>
    </recommendedName>
</protein>
<keyword evidence="2" id="KW-0812">Transmembrane</keyword>
<accession>A0A1E7JPC4</accession>
<evidence type="ECO:0008006" key="5">
    <source>
        <dbReference type="Google" id="ProtNLM"/>
    </source>
</evidence>
<dbReference type="PATRIC" id="fig|933944.5.peg.98"/>
<feature type="compositionally biased region" description="Acidic residues" evidence="1">
    <location>
        <begin position="343"/>
        <end position="354"/>
    </location>
</feature>
<dbReference type="AlphaFoldDB" id="A0A1E7JPC4"/>
<feature type="compositionally biased region" description="Low complexity" evidence="1">
    <location>
        <begin position="165"/>
        <end position="177"/>
    </location>
</feature>
<dbReference type="PANTHER" id="PTHR38588:SF1">
    <property type="entry name" value="BLL0334 PROTEIN"/>
    <property type="match status" value="1"/>
</dbReference>
<dbReference type="Gene3D" id="3.30.530.20">
    <property type="match status" value="1"/>
</dbReference>